<keyword evidence="3 7" id="KW-0732">Signal</keyword>
<dbReference type="EMBL" id="JBHTRV010000043">
    <property type="protein sequence ID" value="MFE5985110.1"/>
    <property type="molecule type" value="Genomic_DNA"/>
</dbReference>
<dbReference type="SUPFAM" id="SSF50998">
    <property type="entry name" value="Quinoprotein alcohol dehydrogenase-like"/>
    <property type="match status" value="1"/>
</dbReference>
<comment type="subcellular location">
    <subcellularLocation>
        <location evidence="1">Membrane</location>
        <topology evidence="1">Single-pass membrane protein</topology>
    </subcellularLocation>
</comment>
<dbReference type="InterPro" id="IPR045232">
    <property type="entry name" value="FAM234"/>
</dbReference>
<keyword evidence="2" id="KW-0812">Transmembrane</keyword>
<feature type="chain" id="PRO_5046559304" evidence="7">
    <location>
        <begin position="32"/>
        <end position="965"/>
    </location>
</feature>
<dbReference type="PROSITE" id="PS51318">
    <property type="entry name" value="TAT"/>
    <property type="match status" value="1"/>
</dbReference>
<dbReference type="InterPro" id="IPR028994">
    <property type="entry name" value="Integrin_alpha_N"/>
</dbReference>
<keyword evidence="9" id="KW-1185">Reference proteome</keyword>
<protein>
    <submittedName>
        <fullName evidence="8">FG-GAP repeat domain-containing protein</fullName>
    </submittedName>
</protein>
<accession>A0ABW6J7Y5</accession>
<evidence type="ECO:0000256" key="1">
    <source>
        <dbReference type="ARBA" id="ARBA00004167"/>
    </source>
</evidence>
<comment type="caution">
    <text evidence="8">The sequence shown here is derived from an EMBL/GenBank/DDBJ whole genome shotgun (WGS) entry which is preliminary data.</text>
</comment>
<dbReference type="InterPro" id="IPR006311">
    <property type="entry name" value="TAT_signal"/>
</dbReference>
<evidence type="ECO:0000256" key="2">
    <source>
        <dbReference type="ARBA" id="ARBA00022692"/>
    </source>
</evidence>
<dbReference type="PANTHER" id="PTHR21419">
    <property type="match status" value="1"/>
</dbReference>
<dbReference type="RefSeq" id="WP_386254119.1">
    <property type="nucleotide sequence ID" value="NZ_JBHTRV010000043.1"/>
</dbReference>
<feature type="region of interest" description="Disordered" evidence="6">
    <location>
        <begin position="57"/>
        <end position="86"/>
    </location>
</feature>
<dbReference type="PANTHER" id="PTHR21419:SF23">
    <property type="entry name" value="PROTEIN DEFECTIVE IN EXINE FORMATION 1"/>
    <property type="match status" value="1"/>
</dbReference>
<dbReference type="InterPro" id="IPR013517">
    <property type="entry name" value="FG-GAP"/>
</dbReference>
<dbReference type="Proteomes" id="UP001600424">
    <property type="component" value="Unassembled WGS sequence"/>
</dbReference>
<organism evidence="8 9">
    <name type="scientific">Streptomyces wedmorensis</name>
    <dbReference type="NCBI Taxonomy" id="43759"/>
    <lineage>
        <taxon>Bacteria</taxon>
        <taxon>Bacillati</taxon>
        <taxon>Actinomycetota</taxon>
        <taxon>Actinomycetes</taxon>
        <taxon>Kitasatosporales</taxon>
        <taxon>Streptomycetaceae</taxon>
        <taxon>Streptomyces</taxon>
    </lineage>
</organism>
<name>A0ABW6J7Y5_STRWE</name>
<feature type="signal peptide" evidence="7">
    <location>
        <begin position="1"/>
        <end position="31"/>
    </location>
</feature>
<evidence type="ECO:0000256" key="3">
    <source>
        <dbReference type="ARBA" id="ARBA00022729"/>
    </source>
</evidence>
<dbReference type="Gene3D" id="2.130.10.130">
    <property type="entry name" value="Integrin alpha, N-terminal"/>
    <property type="match status" value="1"/>
</dbReference>
<evidence type="ECO:0000256" key="5">
    <source>
        <dbReference type="ARBA" id="ARBA00023136"/>
    </source>
</evidence>
<dbReference type="InterPro" id="IPR011047">
    <property type="entry name" value="Quinoprotein_ADH-like_sf"/>
</dbReference>
<evidence type="ECO:0000313" key="8">
    <source>
        <dbReference type="EMBL" id="MFE5985110.1"/>
    </source>
</evidence>
<evidence type="ECO:0000313" key="9">
    <source>
        <dbReference type="Proteomes" id="UP001600424"/>
    </source>
</evidence>
<proteinExistence type="predicted"/>
<gene>
    <name evidence="8" type="ORF">ACFQ63_36110</name>
</gene>
<evidence type="ECO:0000256" key="4">
    <source>
        <dbReference type="ARBA" id="ARBA00022989"/>
    </source>
</evidence>
<evidence type="ECO:0000256" key="6">
    <source>
        <dbReference type="SAM" id="MobiDB-lite"/>
    </source>
</evidence>
<evidence type="ECO:0000256" key="7">
    <source>
        <dbReference type="SAM" id="SignalP"/>
    </source>
</evidence>
<reference evidence="8 9" key="1">
    <citation type="submission" date="2024-09" db="EMBL/GenBank/DDBJ databases">
        <title>The Natural Products Discovery Center: Release of the First 8490 Sequenced Strains for Exploring Actinobacteria Biosynthetic Diversity.</title>
        <authorList>
            <person name="Kalkreuter E."/>
            <person name="Kautsar S.A."/>
            <person name="Yang D."/>
            <person name="Bader C.D."/>
            <person name="Teijaro C.N."/>
            <person name="Fluegel L."/>
            <person name="Davis C.M."/>
            <person name="Simpson J.R."/>
            <person name="Lauterbach L."/>
            <person name="Steele A.D."/>
            <person name="Gui C."/>
            <person name="Meng S."/>
            <person name="Li G."/>
            <person name="Viehrig K."/>
            <person name="Ye F."/>
            <person name="Su P."/>
            <person name="Kiefer A.F."/>
            <person name="Nichols A."/>
            <person name="Cepeda A.J."/>
            <person name="Yan W."/>
            <person name="Fan B."/>
            <person name="Jiang Y."/>
            <person name="Adhikari A."/>
            <person name="Zheng C.-J."/>
            <person name="Schuster L."/>
            <person name="Cowan T.M."/>
            <person name="Smanski M.J."/>
            <person name="Chevrette M.G."/>
            <person name="De Carvalho L.P.S."/>
            <person name="Shen B."/>
        </authorList>
    </citation>
    <scope>NUCLEOTIDE SEQUENCE [LARGE SCALE GENOMIC DNA]</scope>
    <source>
        <strain evidence="8 9">NPDC056472</strain>
    </source>
</reference>
<sequence length="965" mass="100969">MTTSTSRRAVRIASALVAAGLALTVTPGALAADTGSGELLVLTDDQARTLEQRAQLDAYASADRPSVTPESEEEGTGSGAHLDDTGTAAATPVTVTAKSTLEGVQGLAATVPTGDKGDYFTLHSLGSVQRSSEDGTPLWRRDNASLYADWKVTPLRAYQTEPYPARIVMGYNAVSPFTPASDQGYDTGDLTGDGVPDVVFTASVGASPYRPFVSPGSPLPTGTFVTVLDGNTGRTLWSKLYAYVTNVKVVDGTLLLADTPYLNRNSPAGSSLKLTGVRFSYADGALAEASTWTYDTRVTGRAGWGGIEDLGDGRFAVSWNVGKTPTAAGQGHTAVLAAADGTVGWEANGTLYGRQLHLDASRGRLVAVEQSDPTDGMTYEIASYGLADGARTMLDTRVNALPTAMTLGDLSGDHKSEYALSESTLDAGLWINSATVRVLDGDDAGTALWSHTTKRDTANHKDGPSTWNLTVADGRLVASGQEDQDMEKADNTGSGRYGSLTVYSGDGDVRWQQKGLGASPMYAQAYRDGGWHVRTVDQEQNVRTYAMAGGRQQNLVPLQGEISSAQTTDVDGDGKDDLIVAGQSHGVWAYSGASLVTGKPRMLWKQTVPGQVHALRKGDVDGDGRDEIVVAAHSATAVLDGRTGRVRTRIDGDGEFVRSVTVEDVNGDGRAEVVVPTDALRAYRGDGSPLWTYTAPEGSGDVVFSDAAVADGRVYAQYSSVGSLGLAAPVVDGVALDGTTGSVRWQAAPRAPEGSDGILHAATLKNAVFASPRIPYADGHAVAYTWVTTAPAGTTGSPDATSPRTVVEIRDGRTGEVLHQRMTGGLWTHGNYFTGAEGLLVAGTASFRVLGAEGAYHQIFTLPTVESGGFVTGPGGRRLLIGGTSGVYLWDPAVLTGANYPNQVGKNTLSGAREYIAADFDGDGVDEVVNLNFDDTGYDLMAQSLGGRYLVTSNAIAQVTVNTLS</sequence>
<keyword evidence="4" id="KW-1133">Transmembrane helix</keyword>
<dbReference type="SUPFAM" id="SSF69318">
    <property type="entry name" value="Integrin alpha N-terminal domain"/>
    <property type="match status" value="1"/>
</dbReference>
<dbReference type="Pfam" id="PF13517">
    <property type="entry name" value="FG-GAP_3"/>
    <property type="match status" value="1"/>
</dbReference>
<keyword evidence="5" id="KW-0472">Membrane</keyword>